<comment type="caution">
    <text evidence="1">The sequence shown here is derived from an EMBL/GenBank/DDBJ whole genome shotgun (WGS) entry which is preliminary data.</text>
</comment>
<reference evidence="1 2" key="1">
    <citation type="journal article" date="2014" name="BMC Genomics">
        <title>Comparative genomics of Bradyrhizobium japonicum CPAC 15 and Bradyrhizobium diazoefficiens CPAC 7: elite model strains for understanding symbiotic performance with soybean.</title>
        <authorList>
            <person name="Siqueira A.F."/>
            <person name="Ormeno-Orrillo E."/>
            <person name="Souza R.C."/>
            <person name="Rodrigues E.P."/>
            <person name="Almeida L.G."/>
            <person name="Barcellos F.G."/>
            <person name="Batista J.S."/>
            <person name="Nakatami A.S."/>
            <person name="Martinez-Romero E."/>
            <person name="Vasconcelos A.T."/>
            <person name="Hungria M."/>
        </authorList>
    </citation>
    <scope>NUCLEOTIDE SEQUENCE [LARGE SCALE GENOMIC DNA]</scope>
    <source>
        <strain evidence="1 2">SEMIA 5080</strain>
    </source>
</reference>
<organism evidence="1 2">
    <name type="scientific">Bradyrhizobium diazoefficiens SEMIA 5080</name>
    <dbReference type="NCBI Taxonomy" id="754504"/>
    <lineage>
        <taxon>Bacteria</taxon>
        <taxon>Pseudomonadati</taxon>
        <taxon>Pseudomonadota</taxon>
        <taxon>Alphaproteobacteria</taxon>
        <taxon>Hyphomicrobiales</taxon>
        <taxon>Nitrobacteraceae</taxon>
        <taxon>Bradyrhizobium</taxon>
    </lineage>
</organism>
<dbReference type="Proteomes" id="UP000024900">
    <property type="component" value="Unassembled WGS sequence"/>
</dbReference>
<gene>
    <name evidence="1" type="ORF">BJA5080_06681</name>
</gene>
<protein>
    <submittedName>
        <fullName evidence="1">Uncharacterized protein</fullName>
    </submittedName>
</protein>
<accession>A0A837CMZ2</accession>
<name>A0A837CMZ2_9BRAD</name>
<dbReference type="AlphaFoldDB" id="A0A837CMZ2"/>
<evidence type="ECO:0000313" key="2">
    <source>
        <dbReference type="Proteomes" id="UP000024900"/>
    </source>
</evidence>
<evidence type="ECO:0000313" key="1">
    <source>
        <dbReference type="EMBL" id="KGJ70679.1"/>
    </source>
</evidence>
<dbReference type="EMBL" id="ADOU02000004">
    <property type="protein sequence ID" value="KGJ70679.1"/>
    <property type="molecule type" value="Genomic_DNA"/>
</dbReference>
<sequence length="79" mass="8973">MPLCHRPVSVLGVVGERHRHEWQLRHWGRREEFFVFRDPLSTIPSFRGAASAASPGMTVREWAAHRTNPPLAPTKAMTS</sequence>
<proteinExistence type="predicted"/>